<keyword evidence="11" id="KW-0548">Nucleotidyltransferase</keyword>
<evidence type="ECO:0000256" key="2">
    <source>
        <dbReference type="ARBA" id="ARBA00012417"/>
    </source>
</evidence>
<evidence type="ECO:0000256" key="4">
    <source>
        <dbReference type="ARBA" id="ARBA00022741"/>
    </source>
</evidence>
<dbReference type="EMBL" id="CP096649">
    <property type="protein sequence ID" value="UQK58948.1"/>
    <property type="molecule type" value="Genomic_DNA"/>
</dbReference>
<dbReference type="AlphaFoldDB" id="A0A9E7DJ83"/>
<keyword evidence="12" id="KW-1185">Reference proteome</keyword>
<evidence type="ECO:0000256" key="7">
    <source>
        <dbReference type="ARBA" id="ARBA00022932"/>
    </source>
</evidence>
<dbReference type="GO" id="GO:0003887">
    <property type="term" value="F:DNA-directed DNA polymerase activity"/>
    <property type="evidence" value="ECO:0007669"/>
    <property type="project" value="UniProtKB-KW"/>
</dbReference>
<proteinExistence type="inferred from homology"/>
<dbReference type="GO" id="GO:0005524">
    <property type="term" value="F:ATP binding"/>
    <property type="evidence" value="ECO:0007669"/>
    <property type="project" value="UniProtKB-KW"/>
</dbReference>
<keyword evidence="4" id="KW-0547">Nucleotide-binding</keyword>
<dbReference type="SUPFAM" id="SSF52540">
    <property type="entry name" value="P-loop containing nucleoside triphosphate hydrolases"/>
    <property type="match status" value="1"/>
</dbReference>
<dbReference type="RefSeq" id="WP_249242486.1">
    <property type="nucleotide sequence ID" value="NZ_CP096649.1"/>
</dbReference>
<dbReference type="InterPro" id="IPR050238">
    <property type="entry name" value="DNA_Rep/Repair_Clamp_Loader"/>
</dbReference>
<comment type="catalytic activity">
    <reaction evidence="8">
        <text>DNA(n) + a 2'-deoxyribonucleoside 5'-triphosphate = DNA(n+1) + diphosphate</text>
        <dbReference type="Rhea" id="RHEA:22508"/>
        <dbReference type="Rhea" id="RHEA-COMP:17339"/>
        <dbReference type="Rhea" id="RHEA-COMP:17340"/>
        <dbReference type="ChEBI" id="CHEBI:33019"/>
        <dbReference type="ChEBI" id="CHEBI:61560"/>
        <dbReference type="ChEBI" id="CHEBI:173112"/>
        <dbReference type="EC" id="2.7.7.7"/>
    </reaction>
</comment>
<dbReference type="Pfam" id="PF13177">
    <property type="entry name" value="DNA_pol3_delta2"/>
    <property type="match status" value="1"/>
</dbReference>
<accession>A0A9E7DJ83</accession>
<dbReference type="GO" id="GO:0006261">
    <property type="term" value="P:DNA-templated DNA replication"/>
    <property type="evidence" value="ECO:0007669"/>
    <property type="project" value="TreeGrafter"/>
</dbReference>
<feature type="region of interest" description="Disordered" evidence="9">
    <location>
        <begin position="366"/>
        <end position="386"/>
    </location>
</feature>
<dbReference type="PANTHER" id="PTHR11669">
    <property type="entry name" value="REPLICATION FACTOR C / DNA POLYMERASE III GAMMA-TAU SUBUNIT"/>
    <property type="match status" value="1"/>
</dbReference>
<dbReference type="SMART" id="SM00382">
    <property type="entry name" value="AAA"/>
    <property type="match status" value="1"/>
</dbReference>
<evidence type="ECO:0000256" key="9">
    <source>
        <dbReference type="SAM" id="MobiDB-lite"/>
    </source>
</evidence>
<dbReference type="Proteomes" id="UP000831151">
    <property type="component" value="Chromosome"/>
</dbReference>
<gene>
    <name evidence="11" type="primary">dnaX</name>
    <name evidence="11" type="ORF">M1R53_06820</name>
</gene>
<dbReference type="GO" id="GO:0046872">
    <property type="term" value="F:metal ion binding"/>
    <property type="evidence" value="ECO:0007669"/>
    <property type="project" value="UniProtKB-KW"/>
</dbReference>
<dbReference type="InterPro" id="IPR001270">
    <property type="entry name" value="ClpA/B"/>
</dbReference>
<dbReference type="InterPro" id="IPR045085">
    <property type="entry name" value="HLD_clamp_pol_III_gamma_tau"/>
</dbReference>
<evidence type="ECO:0000313" key="12">
    <source>
        <dbReference type="Proteomes" id="UP000831151"/>
    </source>
</evidence>
<feature type="domain" description="AAA+ ATPase" evidence="10">
    <location>
        <begin position="36"/>
        <end position="187"/>
    </location>
</feature>
<dbReference type="Gene3D" id="1.10.8.60">
    <property type="match status" value="1"/>
</dbReference>
<evidence type="ECO:0000256" key="8">
    <source>
        <dbReference type="ARBA" id="ARBA00049244"/>
    </source>
</evidence>
<dbReference type="InterPro" id="IPR027417">
    <property type="entry name" value="P-loop_NTPase"/>
</dbReference>
<evidence type="ECO:0000256" key="6">
    <source>
        <dbReference type="ARBA" id="ARBA00022840"/>
    </source>
</evidence>
<evidence type="ECO:0000256" key="5">
    <source>
        <dbReference type="ARBA" id="ARBA00022833"/>
    </source>
</evidence>
<evidence type="ECO:0000256" key="1">
    <source>
        <dbReference type="ARBA" id="ARBA00006360"/>
    </source>
</evidence>
<dbReference type="GO" id="GO:0009360">
    <property type="term" value="C:DNA polymerase III complex"/>
    <property type="evidence" value="ECO:0007669"/>
    <property type="project" value="InterPro"/>
</dbReference>
<keyword evidence="6" id="KW-0067">ATP-binding</keyword>
<keyword evidence="11" id="KW-0808">Transferase</keyword>
<feature type="region of interest" description="Disordered" evidence="9">
    <location>
        <begin position="415"/>
        <end position="448"/>
    </location>
</feature>
<protein>
    <recommendedName>
        <fullName evidence="2">DNA-directed DNA polymerase</fullName>
        <ecNumber evidence="2">2.7.7.7</ecNumber>
    </recommendedName>
</protein>
<dbReference type="Gene3D" id="3.40.50.300">
    <property type="entry name" value="P-loop containing nucleotide triphosphate hydrolases"/>
    <property type="match status" value="1"/>
</dbReference>
<evidence type="ECO:0000313" key="11">
    <source>
        <dbReference type="EMBL" id="UQK58948.1"/>
    </source>
</evidence>
<dbReference type="PANTHER" id="PTHR11669:SF0">
    <property type="entry name" value="PROTEIN STICHEL-LIKE 2"/>
    <property type="match status" value="1"/>
</dbReference>
<organism evidence="11 12">
    <name type="scientific">Fenollaria massiliensis</name>
    <dbReference type="NCBI Taxonomy" id="938288"/>
    <lineage>
        <taxon>Bacteria</taxon>
        <taxon>Bacillati</taxon>
        <taxon>Bacillota</taxon>
        <taxon>Clostridia</taxon>
        <taxon>Eubacteriales</taxon>
        <taxon>Fenollaria</taxon>
    </lineage>
</organism>
<keyword evidence="5" id="KW-0862">Zinc</keyword>
<dbReference type="PRINTS" id="PR00300">
    <property type="entry name" value="CLPPROTEASEA"/>
</dbReference>
<dbReference type="Pfam" id="PF22608">
    <property type="entry name" value="DNAX_ATPase_lid"/>
    <property type="match status" value="1"/>
</dbReference>
<reference evidence="11" key="1">
    <citation type="submission" date="2022-04" db="EMBL/GenBank/DDBJ databases">
        <title>Complete genome sequences of Ezakiella coagulans and Fenollaria massiliensis.</title>
        <authorList>
            <person name="France M.T."/>
            <person name="Clifford J."/>
            <person name="Narina S."/>
            <person name="Rutt L."/>
            <person name="Ravel J."/>
        </authorList>
    </citation>
    <scope>NUCLEOTIDE SEQUENCE</scope>
    <source>
        <strain evidence="11">C0061C2</strain>
    </source>
</reference>
<dbReference type="FunFam" id="3.40.50.300:FF:000014">
    <property type="entry name" value="DNA polymerase III subunit gamma/tau"/>
    <property type="match status" value="1"/>
</dbReference>
<dbReference type="NCBIfam" id="NF004046">
    <property type="entry name" value="PRK05563.1"/>
    <property type="match status" value="1"/>
</dbReference>
<keyword evidence="3" id="KW-0479">Metal-binding</keyword>
<name>A0A9E7DJ83_9FIRM</name>
<feature type="compositionally biased region" description="Basic and acidic residues" evidence="9">
    <location>
        <begin position="419"/>
        <end position="448"/>
    </location>
</feature>
<dbReference type="KEGG" id="fms:M1R53_06820"/>
<evidence type="ECO:0000259" key="10">
    <source>
        <dbReference type="SMART" id="SM00382"/>
    </source>
</evidence>
<comment type="similarity">
    <text evidence="1">Belongs to the DnaX/STICHEL family.</text>
</comment>
<sequence length="600" mass="68806">MSEALYRRFRPKTFNEIIGQDHITTILKNQILLSRLSHAYLFTGTRGTGKTSLAKVFARAINCLNPHDAEPCNECENCLEALGGKAVDIIELDAASNNSVDNIRELRDKAIYLPTKLKYKVYIIDEVHMLSKGAFNALLKILEEPPKHLIFILATTEPERIPKTIISRVQRFDFKRIDEDLIAKNLSRVLDIIGKKYEDDAVQIVARAGAGSMRDALSMLESTISYSDTLTKDSVLKALGLLDESYSTGIVEAIFTRNLEKYYLSLDKLFLDGKDEAMIIDGIIKALREILYDKVNKTHKYNFSFDIKLMDIINAIDIYMDYLERMKFVKEKRIFVEMAGLKVMSLDSDVMKMNFDRSVTVSDLAHPVNNNQVNGDGEATSSKTVQDTQDDAFDDLASLEMVMVDYEDEGFYFTETEEESKKEIKTKHKTESENHTEHREKTQFTETEKSEIETYFDEETQDEEETHETEATKNIIPDENEEKTIDLDEDEAPEEDFEKNKALYEKFLNDDEMKVLKSIFTDFEYSKTVSGVLVLKKSRDIALDTSVALVNMNKEAILKTINKYFNDIIDIKIESSDQEKKTLKLREDLKEFLGGKLIIK</sequence>
<feature type="compositionally biased region" description="Polar residues" evidence="9">
    <location>
        <begin position="368"/>
        <end position="386"/>
    </location>
</feature>
<dbReference type="NCBIfam" id="TIGR02397">
    <property type="entry name" value="dnaX_nterm"/>
    <property type="match status" value="1"/>
</dbReference>
<dbReference type="CDD" id="cd00009">
    <property type="entry name" value="AAA"/>
    <property type="match status" value="1"/>
</dbReference>
<dbReference type="InterPro" id="IPR012763">
    <property type="entry name" value="DNA_pol_III_sug/sutau_N"/>
</dbReference>
<evidence type="ECO:0000256" key="3">
    <source>
        <dbReference type="ARBA" id="ARBA00022723"/>
    </source>
</evidence>
<keyword evidence="7" id="KW-0239">DNA-directed DNA polymerase</keyword>
<dbReference type="EC" id="2.7.7.7" evidence="2"/>
<dbReference type="InterPro" id="IPR003593">
    <property type="entry name" value="AAA+_ATPase"/>
</dbReference>
<dbReference type="CDD" id="cd18137">
    <property type="entry name" value="HLD_clamp_pol_III_gamma_tau"/>
    <property type="match status" value="1"/>
</dbReference>